<dbReference type="Pfam" id="PF14833">
    <property type="entry name" value="NAD_binding_11"/>
    <property type="match status" value="1"/>
</dbReference>
<dbReference type="SUPFAM" id="SSF51735">
    <property type="entry name" value="NAD(P)-binding Rossmann-fold domains"/>
    <property type="match status" value="1"/>
</dbReference>
<evidence type="ECO:0000256" key="3">
    <source>
        <dbReference type="PIRSR" id="PIRSR000103-1"/>
    </source>
</evidence>
<keyword evidence="1" id="KW-0560">Oxidoreductase</keyword>
<dbReference type="InterPro" id="IPR013328">
    <property type="entry name" value="6PGD_dom2"/>
</dbReference>
<name>A0A7X1B3B4_9BACT</name>
<dbReference type="InterPro" id="IPR006115">
    <property type="entry name" value="6PGDH_NADP-bd"/>
</dbReference>
<organism evidence="6 7">
    <name type="scientific">Pelagicoccus albus</name>
    <dbReference type="NCBI Taxonomy" id="415222"/>
    <lineage>
        <taxon>Bacteria</taxon>
        <taxon>Pseudomonadati</taxon>
        <taxon>Verrucomicrobiota</taxon>
        <taxon>Opitutia</taxon>
        <taxon>Puniceicoccales</taxon>
        <taxon>Pelagicoccaceae</taxon>
        <taxon>Pelagicoccus</taxon>
    </lineage>
</organism>
<dbReference type="GO" id="GO:0050661">
    <property type="term" value="F:NADP binding"/>
    <property type="evidence" value="ECO:0007669"/>
    <property type="project" value="InterPro"/>
</dbReference>
<evidence type="ECO:0000313" key="6">
    <source>
        <dbReference type="EMBL" id="MBC2604876.1"/>
    </source>
</evidence>
<dbReference type="EMBL" id="JACHVC010000005">
    <property type="protein sequence ID" value="MBC2604876.1"/>
    <property type="molecule type" value="Genomic_DNA"/>
</dbReference>
<dbReference type="GO" id="GO:0016491">
    <property type="term" value="F:oxidoreductase activity"/>
    <property type="evidence" value="ECO:0007669"/>
    <property type="project" value="UniProtKB-KW"/>
</dbReference>
<protein>
    <submittedName>
        <fullName evidence="6">NAD(P)-dependent oxidoreductase</fullName>
    </submittedName>
</protein>
<evidence type="ECO:0000313" key="7">
    <source>
        <dbReference type="Proteomes" id="UP000526501"/>
    </source>
</evidence>
<evidence type="ECO:0000256" key="2">
    <source>
        <dbReference type="ARBA" id="ARBA00023027"/>
    </source>
</evidence>
<comment type="caution">
    <text evidence="6">The sequence shown here is derived from an EMBL/GenBank/DDBJ whole genome shotgun (WGS) entry which is preliminary data.</text>
</comment>
<dbReference type="InterPro" id="IPR036291">
    <property type="entry name" value="NAD(P)-bd_dom_sf"/>
</dbReference>
<feature type="domain" description="3-hydroxyisobutyrate dehydrogenase-like NAD-binding" evidence="5">
    <location>
        <begin position="167"/>
        <end position="287"/>
    </location>
</feature>
<evidence type="ECO:0000259" key="5">
    <source>
        <dbReference type="Pfam" id="PF14833"/>
    </source>
</evidence>
<dbReference type="InterPro" id="IPR029154">
    <property type="entry name" value="HIBADH-like_NADP-bd"/>
</dbReference>
<dbReference type="SUPFAM" id="SSF48179">
    <property type="entry name" value="6-phosphogluconate dehydrogenase C-terminal domain-like"/>
    <property type="match status" value="1"/>
</dbReference>
<keyword evidence="7" id="KW-1185">Reference proteome</keyword>
<feature type="domain" description="6-phosphogluconate dehydrogenase NADP-binding" evidence="4">
    <location>
        <begin position="5"/>
        <end position="164"/>
    </location>
</feature>
<dbReference type="Gene3D" id="3.40.50.720">
    <property type="entry name" value="NAD(P)-binding Rossmann-like Domain"/>
    <property type="match status" value="1"/>
</dbReference>
<sequence>MKKERIAFIGTGVMGASMAGHLLAAGYSLNVYNRTREKADKLVAAGAVWKDSPYEAAQGADFVITILGYPSDVESVYLGEHGIISALSEGGIAIDMTTSSPLLAARIAEIGSRRQVSVLDAPVSGGDIGAREARLSIMVGGEKAAFEKALPLFEIMGKNVVYQGPSGSGQHTKMCNQIAIAGGMVAIGEALAYAKKSGLSAESVLQSISAGAAGSWSMSHLAPRALGGDFSAGFYVKHFLKDMKIAIESAEEMELELPGLELAKSLFEKLVEDGHGDDGTQALFRLYF</sequence>
<dbReference type="InterPro" id="IPR015815">
    <property type="entry name" value="HIBADH-related"/>
</dbReference>
<dbReference type="AlphaFoldDB" id="A0A7X1B3B4"/>
<keyword evidence="2" id="KW-0520">NAD</keyword>
<accession>A0A7X1B3B4</accession>
<dbReference type="Gene3D" id="1.10.1040.10">
    <property type="entry name" value="N-(1-d-carboxylethyl)-l-norvaline Dehydrogenase, domain 2"/>
    <property type="match status" value="1"/>
</dbReference>
<gene>
    <name evidence="6" type="ORF">H5P27_02360</name>
</gene>
<evidence type="ECO:0000256" key="1">
    <source>
        <dbReference type="ARBA" id="ARBA00023002"/>
    </source>
</evidence>
<dbReference type="PANTHER" id="PTHR43060">
    <property type="entry name" value="3-HYDROXYISOBUTYRATE DEHYDROGENASE-LIKE 1, MITOCHONDRIAL-RELATED"/>
    <property type="match status" value="1"/>
</dbReference>
<dbReference type="Pfam" id="PF03446">
    <property type="entry name" value="NAD_binding_2"/>
    <property type="match status" value="1"/>
</dbReference>
<evidence type="ECO:0000259" key="4">
    <source>
        <dbReference type="Pfam" id="PF03446"/>
    </source>
</evidence>
<feature type="active site" evidence="3">
    <location>
        <position position="173"/>
    </location>
</feature>
<dbReference type="PIRSF" id="PIRSF000103">
    <property type="entry name" value="HIBADH"/>
    <property type="match status" value="1"/>
</dbReference>
<reference evidence="6 7" key="1">
    <citation type="submission" date="2020-07" db="EMBL/GenBank/DDBJ databases">
        <authorList>
            <person name="Feng X."/>
        </authorList>
    </citation>
    <scope>NUCLEOTIDE SEQUENCE [LARGE SCALE GENOMIC DNA]</scope>
    <source>
        <strain evidence="6 7">JCM23202</strain>
    </source>
</reference>
<proteinExistence type="predicted"/>
<dbReference type="InterPro" id="IPR008927">
    <property type="entry name" value="6-PGluconate_DH-like_C_sf"/>
</dbReference>
<dbReference type="PANTHER" id="PTHR43060:SF15">
    <property type="entry name" value="3-HYDROXYISOBUTYRATE DEHYDROGENASE-LIKE 1, MITOCHONDRIAL-RELATED"/>
    <property type="match status" value="1"/>
</dbReference>
<dbReference type="RefSeq" id="WP_185658769.1">
    <property type="nucleotide sequence ID" value="NZ_CAWPOO010000005.1"/>
</dbReference>
<dbReference type="GO" id="GO:0051287">
    <property type="term" value="F:NAD binding"/>
    <property type="evidence" value="ECO:0007669"/>
    <property type="project" value="InterPro"/>
</dbReference>
<dbReference type="Proteomes" id="UP000526501">
    <property type="component" value="Unassembled WGS sequence"/>
</dbReference>